<feature type="compositionally biased region" description="Basic and acidic residues" evidence="1">
    <location>
        <begin position="1"/>
        <end position="19"/>
    </location>
</feature>
<proteinExistence type="predicted"/>
<dbReference type="AlphaFoldDB" id="F0WE58"/>
<name>F0WE58_9STRA</name>
<dbReference type="EMBL" id="FR824117">
    <property type="protein sequence ID" value="CCA19487.1"/>
    <property type="molecule type" value="Genomic_DNA"/>
</dbReference>
<evidence type="ECO:0000313" key="2">
    <source>
        <dbReference type="EMBL" id="CCA19487.1"/>
    </source>
</evidence>
<reference evidence="2" key="2">
    <citation type="submission" date="2011-02" db="EMBL/GenBank/DDBJ databases">
        <authorList>
            <person name="MacLean D."/>
        </authorList>
    </citation>
    <scope>NUCLEOTIDE SEQUENCE</scope>
</reference>
<sequence>MLLKLPDRELNPGPPRDRQSYIGNNKHNRTLNEVRYFTSHHVVLYHYGRSHQIAQQVSIFSP</sequence>
<reference evidence="2" key="1">
    <citation type="journal article" date="2011" name="PLoS Biol.">
        <title>Gene gain and loss during evolution of obligate parasitism in the white rust pathogen of Arabidopsis thaliana.</title>
        <authorList>
            <person name="Kemen E."/>
            <person name="Gardiner A."/>
            <person name="Schultz-Larsen T."/>
            <person name="Kemen A.C."/>
            <person name="Balmuth A.L."/>
            <person name="Robert-Seilaniantz A."/>
            <person name="Bailey K."/>
            <person name="Holub E."/>
            <person name="Studholme D.J."/>
            <person name="Maclean D."/>
            <person name="Jones J.D."/>
        </authorList>
    </citation>
    <scope>NUCLEOTIDE SEQUENCE</scope>
</reference>
<organism evidence="2">
    <name type="scientific">Albugo laibachii Nc14</name>
    <dbReference type="NCBI Taxonomy" id="890382"/>
    <lineage>
        <taxon>Eukaryota</taxon>
        <taxon>Sar</taxon>
        <taxon>Stramenopiles</taxon>
        <taxon>Oomycota</taxon>
        <taxon>Peronosporomycetes</taxon>
        <taxon>Albuginales</taxon>
        <taxon>Albuginaceae</taxon>
        <taxon>Albugo</taxon>
    </lineage>
</organism>
<dbReference type="HOGENOM" id="CLU_2908745_0_0_1"/>
<evidence type="ECO:0000256" key="1">
    <source>
        <dbReference type="SAM" id="MobiDB-lite"/>
    </source>
</evidence>
<accession>F0WE58</accession>
<gene>
    <name evidence="2" type="primary">AlNc14C72G4917</name>
    <name evidence="2" type="ORF">ALNC14_056300</name>
</gene>
<feature type="region of interest" description="Disordered" evidence="1">
    <location>
        <begin position="1"/>
        <end position="25"/>
    </location>
</feature>
<protein>
    <submittedName>
        <fullName evidence="2">AlNc14C72G4917 protein</fullName>
    </submittedName>
</protein>